<gene>
    <name evidence="2" type="ORF">H310_11988</name>
</gene>
<dbReference type="RefSeq" id="XP_008877107.1">
    <property type="nucleotide sequence ID" value="XM_008878885.1"/>
</dbReference>
<sequence>MTSMDDPLGYVVEKMVQKTIEDLFDSPDFLEELRLASMPGALSSRSSETLRDYFSSDSCVGGMVHLLFQDPKVVFTYRNAPTYAECARLYHLQNLMTSSNFSQGIVDTMLSRDAPAARTNLLTNLHHFDPVDTMNAEAISRVCTALFEKTTIAHFFSLYGHESVALFQGILFQIGRESMKELTLRFCDDLFCDDLDQQALWDVVPYQILAQVFPCTTLATIQNKLPPTLDLAATSLDYKFPLMLYTCDFVTDLIQENRPDTVGRFIVLQLTTNPILGAALVDGVLNDLQTLPSPLSCESYGMKVLNSMLQLHHCGCISRHQDAVQTTDAAREVDCQGTLNALWTAFLSRLPAFLDVLHIPPHQNFSLKHVQLLYLLYPVLRVSCIAVDELLMQDHTFEQLLVLVERYPNANILHTAICRLFITCLEDCPVMFGQELQTRRTIWDPLRNSLLTSSILGTVIAGCQSRYVTCFKDIAMSFDELMMQTPPVAADLAAMWHDFATTDLEDIRAEWAINLPTPNGGGTGVENHLVQLSKQSMSQSELLLAKDVSEDDFDTFPSSPTAAALVMDSSSSSVRKPPLPDPRKLAEVCGPTTTMGAMAGEVESDMGTRGETVSHVNLSPTSSPKKDSMSPLQALYDPEEQDLIRQFSKMHASDVVR</sequence>
<name>A0A024TK19_9STRA</name>
<accession>A0A024TK19</accession>
<dbReference type="VEuPathDB" id="FungiDB:H310_11988"/>
<organism evidence="2">
    <name type="scientific">Aphanomyces invadans</name>
    <dbReference type="NCBI Taxonomy" id="157072"/>
    <lineage>
        <taxon>Eukaryota</taxon>
        <taxon>Sar</taxon>
        <taxon>Stramenopiles</taxon>
        <taxon>Oomycota</taxon>
        <taxon>Saprolegniomycetes</taxon>
        <taxon>Saprolegniales</taxon>
        <taxon>Verrucalvaceae</taxon>
        <taxon>Aphanomyces</taxon>
    </lineage>
</organism>
<protein>
    <submittedName>
        <fullName evidence="2">Uncharacterized protein</fullName>
    </submittedName>
</protein>
<proteinExistence type="predicted"/>
<feature type="region of interest" description="Disordered" evidence="1">
    <location>
        <begin position="607"/>
        <end position="640"/>
    </location>
</feature>
<dbReference type="EMBL" id="KI913986">
    <property type="protein sequence ID" value="ETV94344.1"/>
    <property type="molecule type" value="Genomic_DNA"/>
</dbReference>
<reference evidence="2" key="1">
    <citation type="submission" date="2013-12" db="EMBL/GenBank/DDBJ databases">
        <title>The Genome Sequence of Aphanomyces invadans NJM9701.</title>
        <authorList>
            <consortium name="The Broad Institute Genomics Platform"/>
            <person name="Russ C."/>
            <person name="Tyler B."/>
            <person name="van West P."/>
            <person name="Dieguez-Uribeondo J."/>
            <person name="Young S.K."/>
            <person name="Zeng Q."/>
            <person name="Gargeya S."/>
            <person name="Fitzgerald M."/>
            <person name="Abouelleil A."/>
            <person name="Alvarado L."/>
            <person name="Chapman S.B."/>
            <person name="Gainer-Dewar J."/>
            <person name="Goldberg J."/>
            <person name="Griggs A."/>
            <person name="Gujja S."/>
            <person name="Hansen M."/>
            <person name="Howarth C."/>
            <person name="Imamovic A."/>
            <person name="Ireland A."/>
            <person name="Larimer J."/>
            <person name="McCowan C."/>
            <person name="Murphy C."/>
            <person name="Pearson M."/>
            <person name="Poon T.W."/>
            <person name="Priest M."/>
            <person name="Roberts A."/>
            <person name="Saif S."/>
            <person name="Shea T."/>
            <person name="Sykes S."/>
            <person name="Wortman J."/>
            <person name="Nusbaum C."/>
            <person name="Birren B."/>
        </authorList>
    </citation>
    <scope>NUCLEOTIDE SEQUENCE [LARGE SCALE GENOMIC DNA]</scope>
    <source>
        <strain evidence="2">NJM9701</strain>
    </source>
</reference>
<feature type="compositionally biased region" description="Polar residues" evidence="1">
    <location>
        <begin position="614"/>
        <end position="623"/>
    </location>
</feature>
<dbReference type="OrthoDB" id="64428at2759"/>
<evidence type="ECO:0000256" key="1">
    <source>
        <dbReference type="SAM" id="MobiDB-lite"/>
    </source>
</evidence>
<dbReference type="eggNOG" id="ENOG502S2A0">
    <property type="taxonomic scope" value="Eukaryota"/>
</dbReference>
<dbReference type="GeneID" id="20089038"/>
<evidence type="ECO:0000313" key="2">
    <source>
        <dbReference type="EMBL" id="ETV94344.1"/>
    </source>
</evidence>
<dbReference type="AlphaFoldDB" id="A0A024TK19"/>